<keyword evidence="2" id="KW-1185">Reference proteome</keyword>
<accession>A0AAW9NMW6</accession>
<sequence length="146" mass="17191">MNNEESTAMWDLYCRRDEGIELKTSVNNLIKSYSFNEYDICYGVVNYIDYEKDMAGTNTYDTLFYKRKSFSHEQEFRMLVFDDEELFFSPAVVNVTFNLNTLINEIYVSPTSPPWFKDTVQAIVNRYELGKKVIQSNLYQGPYIVS</sequence>
<evidence type="ECO:0000313" key="1">
    <source>
        <dbReference type="EMBL" id="MEC0276144.1"/>
    </source>
</evidence>
<dbReference type="AlphaFoldDB" id="A0AAW9NMW6"/>
<dbReference type="EMBL" id="JARNBH010000029">
    <property type="protein sequence ID" value="MEC0276144.1"/>
    <property type="molecule type" value="Genomic_DNA"/>
</dbReference>
<proteinExistence type="predicted"/>
<name>A0AAW9NMW6_9BACI</name>
<reference evidence="1 2" key="1">
    <citation type="submission" date="2023-03" db="EMBL/GenBank/DDBJ databases">
        <title>Bacillus Genome Sequencing.</title>
        <authorList>
            <person name="Dunlap C."/>
        </authorList>
    </citation>
    <scope>NUCLEOTIDE SEQUENCE [LARGE SCALE GENOMIC DNA]</scope>
    <source>
        <strain evidence="1 2">B-41290</strain>
    </source>
</reference>
<comment type="caution">
    <text evidence="1">The sequence shown here is derived from an EMBL/GenBank/DDBJ whole genome shotgun (WGS) entry which is preliminary data.</text>
</comment>
<evidence type="ECO:0000313" key="2">
    <source>
        <dbReference type="Proteomes" id="UP001307168"/>
    </source>
</evidence>
<dbReference type="RefSeq" id="WP_367408003.1">
    <property type="nucleotide sequence ID" value="NZ_JARNBH010000029.1"/>
</dbReference>
<gene>
    <name evidence="1" type="ORF">P4706_24300</name>
</gene>
<organism evidence="1 2">
    <name type="scientific">Peribacillus castrilensis</name>
    <dbReference type="NCBI Taxonomy" id="2897690"/>
    <lineage>
        <taxon>Bacteria</taxon>
        <taxon>Bacillati</taxon>
        <taxon>Bacillota</taxon>
        <taxon>Bacilli</taxon>
        <taxon>Bacillales</taxon>
        <taxon>Bacillaceae</taxon>
        <taxon>Peribacillus</taxon>
    </lineage>
</organism>
<protein>
    <submittedName>
        <fullName evidence="1">DUF2971 domain-containing protein</fullName>
    </submittedName>
</protein>
<dbReference type="Proteomes" id="UP001307168">
    <property type="component" value="Unassembled WGS sequence"/>
</dbReference>